<protein>
    <submittedName>
        <fullName evidence="1">Uncharacterized protein</fullName>
    </submittedName>
</protein>
<reference evidence="1 2" key="1">
    <citation type="submission" date="2017-11" db="EMBL/GenBank/DDBJ databases">
        <title>Complete genome of a free-living desiccation-tolerant cyanobacterium and its photosynthetic adaptation to extreme terrestrial habitat.</title>
        <authorList>
            <person name="Shang J."/>
        </authorList>
    </citation>
    <scope>NUCLEOTIDE SEQUENCE [LARGE SCALE GENOMIC DNA]</scope>
    <source>
        <strain evidence="1 2">CCNUN1</strain>
    </source>
</reference>
<sequence>MHLPIIFSTVNGSLPDKLAEVEFVTVCLSKKNLRGVSYQD</sequence>
<dbReference type="Proteomes" id="UP000232003">
    <property type="component" value="Chromosome"/>
</dbReference>
<gene>
    <name evidence="1" type="ORF">COO91_04139</name>
</gene>
<accession>A0A2K8SRR9</accession>
<keyword evidence="2" id="KW-1185">Reference proteome</keyword>
<evidence type="ECO:0000313" key="2">
    <source>
        <dbReference type="Proteomes" id="UP000232003"/>
    </source>
</evidence>
<name>A0A2K8SRR9_9NOSO</name>
<dbReference type="KEGG" id="nfl:COO91_04139"/>
<dbReference type="EMBL" id="CP024785">
    <property type="protein sequence ID" value="AUB38174.1"/>
    <property type="molecule type" value="Genomic_DNA"/>
</dbReference>
<evidence type="ECO:0000313" key="1">
    <source>
        <dbReference type="EMBL" id="AUB38174.1"/>
    </source>
</evidence>
<organism evidence="1 2">
    <name type="scientific">Nostoc flagelliforme CCNUN1</name>
    <dbReference type="NCBI Taxonomy" id="2038116"/>
    <lineage>
        <taxon>Bacteria</taxon>
        <taxon>Bacillati</taxon>
        <taxon>Cyanobacteriota</taxon>
        <taxon>Cyanophyceae</taxon>
        <taxon>Nostocales</taxon>
        <taxon>Nostocaceae</taxon>
        <taxon>Nostoc</taxon>
    </lineage>
</organism>
<dbReference type="AlphaFoldDB" id="A0A2K8SRR9"/>
<proteinExistence type="predicted"/>